<organism evidence="2 3">
    <name type="scientific">Helianthus annuus</name>
    <name type="common">Common sunflower</name>
    <dbReference type="NCBI Taxonomy" id="4232"/>
    <lineage>
        <taxon>Eukaryota</taxon>
        <taxon>Viridiplantae</taxon>
        <taxon>Streptophyta</taxon>
        <taxon>Embryophyta</taxon>
        <taxon>Tracheophyta</taxon>
        <taxon>Spermatophyta</taxon>
        <taxon>Magnoliopsida</taxon>
        <taxon>eudicotyledons</taxon>
        <taxon>Gunneridae</taxon>
        <taxon>Pentapetalae</taxon>
        <taxon>asterids</taxon>
        <taxon>campanulids</taxon>
        <taxon>Asterales</taxon>
        <taxon>Asteraceae</taxon>
        <taxon>Asteroideae</taxon>
        <taxon>Heliantheae alliance</taxon>
        <taxon>Heliantheae</taxon>
        <taxon>Helianthus</taxon>
    </lineage>
</organism>
<comment type="caution">
    <text evidence="2">The sequence shown here is derived from an EMBL/GenBank/DDBJ whole genome shotgun (WGS) entry which is preliminary data.</text>
</comment>
<dbReference type="GO" id="GO:0016757">
    <property type="term" value="F:glycosyltransferase activity"/>
    <property type="evidence" value="ECO:0007669"/>
    <property type="project" value="InterPro"/>
</dbReference>
<name>A0A9K3II10_HELAN</name>
<dbReference type="Gramene" id="mRNA:HanXRQr2_Chr07g0280141">
    <property type="protein sequence ID" value="CDS:HanXRQr2_Chr07g0280141.1"/>
    <property type="gene ID" value="HanXRQr2_Chr07g0280141"/>
</dbReference>
<accession>A0A9K3II10</accession>
<sequence length="154" mass="17793">MAWKLKRDIMMSGVRQRRNFKGPNWVIILVCLVSIFLVGLYIYQPRNTAACYIFLSRGCSDLENTPAVPSRELTDEENTARVVITEILKSSPAAPKNAKVAFMFLTPGPLPFKILWDKFFQVKEPVLIQTDLTRHKTHTYFIFHTKVFRVLLFA</sequence>
<keyword evidence="3" id="KW-1185">Reference proteome</keyword>
<keyword evidence="1" id="KW-1133">Transmembrane helix</keyword>
<gene>
    <name evidence="2" type="ORF">HanXRQr2_Chr07g0280141</name>
</gene>
<keyword evidence="1" id="KW-0812">Transmembrane</keyword>
<dbReference type="EMBL" id="MNCJ02000322">
    <property type="protein sequence ID" value="KAF5797396.1"/>
    <property type="molecule type" value="Genomic_DNA"/>
</dbReference>
<protein>
    <recommendedName>
        <fullName evidence="4">Glycosyl transferase, family 14</fullName>
    </recommendedName>
</protein>
<keyword evidence="1" id="KW-0472">Membrane</keyword>
<dbReference type="PANTHER" id="PTHR31042:SF138">
    <property type="entry name" value="GLYCOSYL TRANSFERASE, FAMILY 14"/>
    <property type="match status" value="1"/>
</dbReference>
<reference evidence="2" key="2">
    <citation type="submission" date="2020-06" db="EMBL/GenBank/DDBJ databases">
        <title>Helianthus annuus Genome sequencing and assembly Release 2.</title>
        <authorList>
            <person name="Gouzy J."/>
            <person name="Langlade N."/>
            <person name="Munos S."/>
        </authorList>
    </citation>
    <scope>NUCLEOTIDE SEQUENCE</scope>
    <source>
        <tissue evidence="2">Leaves</tissue>
    </source>
</reference>
<dbReference type="AlphaFoldDB" id="A0A9K3II10"/>
<evidence type="ECO:0008006" key="4">
    <source>
        <dbReference type="Google" id="ProtNLM"/>
    </source>
</evidence>
<evidence type="ECO:0000256" key="1">
    <source>
        <dbReference type="SAM" id="Phobius"/>
    </source>
</evidence>
<dbReference type="InterPro" id="IPR044174">
    <property type="entry name" value="BC10-like"/>
</dbReference>
<dbReference type="Proteomes" id="UP000215914">
    <property type="component" value="Unassembled WGS sequence"/>
</dbReference>
<dbReference type="PANTHER" id="PTHR31042">
    <property type="entry name" value="CORE-2/I-BRANCHING BETA-1,6-N-ACETYLGLUCOSAMINYLTRANSFERASE FAMILY PROTEIN-RELATED"/>
    <property type="match status" value="1"/>
</dbReference>
<evidence type="ECO:0000313" key="2">
    <source>
        <dbReference type="EMBL" id="KAF5797396.1"/>
    </source>
</evidence>
<evidence type="ECO:0000313" key="3">
    <source>
        <dbReference type="Proteomes" id="UP000215914"/>
    </source>
</evidence>
<reference evidence="2" key="1">
    <citation type="journal article" date="2017" name="Nature">
        <title>The sunflower genome provides insights into oil metabolism, flowering and Asterid evolution.</title>
        <authorList>
            <person name="Badouin H."/>
            <person name="Gouzy J."/>
            <person name="Grassa C.J."/>
            <person name="Murat F."/>
            <person name="Staton S.E."/>
            <person name="Cottret L."/>
            <person name="Lelandais-Briere C."/>
            <person name="Owens G.L."/>
            <person name="Carrere S."/>
            <person name="Mayjonade B."/>
            <person name="Legrand L."/>
            <person name="Gill N."/>
            <person name="Kane N.C."/>
            <person name="Bowers J.E."/>
            <person name="Hubner S."/>
            <person name="Bellec A."/>
            <person name="Berard A."/>
            <person name="Berges H."/>
            <person name="Blanchet N."/>
            <person name="Boniface M.C."/>
            <person name="Brunel D."/>
            <person name="Catrice O."/>
            <person name="Chaidir N."/>
            <person name="Claudel C."/>
            <person name="Donnadieu C."/>
            <person name="Faraut T."/>
            <person name="Fievet G."/>
            <person name="Helmstetter N."/>
            <person name="King M."/>
            <person name="Knapp S.J."/>
            <person name="Lai Z."/>
            <person name="Le Paslier M.C."/>
            <person name="Lippi Y."/>
            <person name="Lorenzon L."/>
            <person name="Mandel J.R."/>
            <person name="Marage G."/>
            <person name="Marchand G."/>
            <person name="Marquand E."/>
            <person name="Bret-Mestries E."/>
            <person name="Morien E."/>
            <person name="Nambeesan S."/>
            <person name="Nguyen T."/>
            <person name="Pegot-Espagnet P."/>
            <person name="Pouilly N."/>
            <person name="Raftis F."/>
            <person name="Sallet E."/>
            <person name="Schiex T."/>
            <person name="Thomas J."/>
            <person name="Vandecasteele C."/>
            <person name="Vares D."/>
            <person name="Vear F."/>
            <person name="Vautrin S."/>
            <person name="Crespi M."/>
            <person name="Mangin B."/>
            <person name="Burke J.M."/>
            <person name="Salse J."/>
            <person name="Munos S."/>
            <person name="Vincourt P."/>
            <person name="Rieseberg L.H."/>
            <person name="Langlade N.B."/>
        </authorList>
    </citation>
    <scope>NUCLEOTIDE SEQUENCE</scope>
    <source>
        <tissue evidence="2">Leaves</tissue>
    </source>
</reference>
<feature type="transmembrane region" description="Helical" evidence="1">
    <location>
        <begin position="25"/>
        <end position="43"/>
    </location>
</feature>
<proteinExistence type="predicted"/>